<proteinExistence type="inferred from homology"/>
<dbReference type="InterPro" id="IPR019546">
    <property type="entry name" value="TAT_signal_bac_arc"/>
</dbReference>
<sequence length="362" mass="38429">MTDDTDNAEGIERRDFLRALGVAAAGGVAGTVGATAAEAQEAQNVALGFGPYAEPWTPQDAAIPGRQNVVPVSDDYFIPGRFEGKTIIVTGSARGMGEVAARRLAREGANVVGVDILEELGAKVIDEINAAGGKAVFLGGDIADNAVCEKMVKLAVDTYGGLDGAINNAGVMDALHPDEPIDYVNQTHRVMARIDEAGDEYWDRVIKVNVYGTFYSMRHQIRQMIAQNRGGAIVNVASVAGIRGFGGTVPYVSSKHAVQGITKSAAIDCAPFGIRINSVGMGTTITPMFERAFEIIDQRRATNYADTGIGLYKSMSLLQFSDQKKRGSTSAEQVAIMLFLLSQEASNITGSTYNTDGGFTIF</sequence>
<dbReference type="Proteomes" id="UP001431963">
    <property type="component" value="Unassembled WGS sequence"/>
</dbReference>
<evidence type="ECO:0000313" key="5">
    <source>
        <dbReference type="Proteomes" id="UP001431963"/>
    </source>
</evidence>
<dbReference type="Pfam" id="PF00106">
    <property type="entry name" value="adh_short"/>
    <property type="match status" value="1"/>
</dbReference>
<keyword evidence="5" id="KW-1185">Reference proteome</keyword>
<dbReference type="InterPro" id="IPR020904">
    <property type="entry name" value="Sc_DH/Rdtase_CS"/>
</dbReference>
<dbReference type="PRINTS" id="PR00081">
    <property type="entry name" value="GDHRDH"/>
</dbReference>
<dbReference type="PROSITE" id="PS51318">
    <property type="entry name" value="TAT"/>
    <property type="match status" value="1"/>
</dbReference>
<accession>A0ABU8BYY4</accession>
<dbReference type="InterPro" id="IPR002347">
    <property type="entry name" value="SDR_fam"/>
</dbReference>
<dbReference type="SUPFAM" id="SSF51735">
    <property type="entry name" value="NAD(P)-binding Rossmann-fold domains"/>
    <property type="match status" value="1"/>
</dbReference>
<organism evidence="4 5">
    <name type="scientific">Gemmobacter denitrificans</name>
    <dbReference type="NCBI Taxonomy" id="3123040"/>
    <lineage>
        <taxon>Bacteria</taxon>
        <taxon>Pseudomonadati</taxon>
        <taxon>Pseudomonadota</taxon>
        <taxon>Alphaproteobacteria</taxon>
        <taxon>Rhodobacterales</taxon>
        <taxon>Paracoccaceae</taxon>
        <taxon>Gemmobacter</taxon>
    </lineage>
</organism>
<gene>
    <name evidence="4" type="ORF">V6590_17235</name>
</gene>
<dbReference type="PANTHER" id="PTHR24321">
    <property type="entry name" value="DEHYDROGENASES, SHORT CHAIN"/>
    <property type="match status" value="1"/>
</dbReference>
<evidence type="ECO:0000313" key="4">
    <source>
        <dbReference type="EMBL" id="MEH7829896.1"/>
    </source>
</evidence>
<dbReference type="Gene3D" id="3.40.50.720">
    <property type="entry name" value="NAD(P)-binding Rossmann-like Domain"/>
    <property type="match status" value="1"/>
</dbReference>
<evidence type="ECO:0000256" key="3">
    <source>
        <dbReference type="RuleBase" id="RU000363"/>
    </source>
</evidence>
<dbReference type="PRINTS" id="PR00080">
    <property type="entry name" value="SDRFAMILY"/>
</dbReference>
<keyword evidence="2" id="KW-0560">Oxidoreductase</keyword>
<dbReference type="CDD" id="cd05233">
    <property type="entry name" value="SDR_c"/>
    <property type="match status" value="1"/>
</dbReference>
<dbReference type="PROSITE" id="PS00061">
    <property type="entry name" value="ADH_SHORT"/>
    <property type="match status" value="1"/>
</dbReference>
<dbReference type="NCBIfam" id="TIGR01409">
    <property type="entry name" value="TAT_signal_seq"/>
    <property type="match status" value="1"/>
</dbReference>
<evidence type="ECO:0000256" key="2">
    <source>
        <dbReference type="ARBA" id="ARBA00023002"/>
    </source>
</evidence>
<evidence type="ECO:0000256" key="1">
    <source>
        <dbReference type="ARBA" id="ARBA00006484"/>
    </source>
</evidence>
<name>A0ABU8BYY4_9RHOB</name>
<dbReference type="InterPro" id="IPR006311">
    <property type="entry name" value="TAT_signal"/>
</dbReference>
<dbReference type="RefSeq" id="WP_335424923.1">
    <property type="nucleotide sequence ID" value="NZ_JBALHR010000014.1"/>
</dbReference>
<dbReference type="EMBL" id="JBALHR010000014">
    <property type="protein sequence ID" value="MEH7829896.1"/>
    <property type="molecule type" value="Genomic_DNA"/>
</dbReference>
<dbReference type="InterPro" id="IPR036291">
    <property type="entry name" value="NAD(P)-bd_dom_sf"/>
</dbReference>
<reference evidence="4" key="1">
    <citation type="submission" date="2024-02" db="EMBL/GenBank/DDBJ databases">
        <title>Genome sequences of strain Gemmobacter sp. JM10B15.</title>
        <authorList>
            <person name="Zhang M."/>
        </authorList>
    </citation>
    <scope>NUCLEOTIDE SEQUENCE</scope>
    <source>
        <strain evidence="4">JM10B15</strain>
    </source>
</reference>
<protein>
    <submittedName>
        <fullName evidence="4">SDR family NAD(P)-dependent oxidoreductase</fullName>
    </submittedName>
</protein>
<dbReference type="PANTHER" id="PTHR24321:SF8">
    <property type="entry name" value="ESTRADIOL 17-BETA-DEHYDROGENASE 8-RELATED"/>
    <property type="match status" value="1"/>
</dbReference>
<comment type="caution">
    <text evidence="4">The sequence shown here is derived from an EMBL/GenBank/DDBJ whole genome shotgun (WGS) entry which is preliminary data.</text>
</comment>
<comment type="similarity">
    <text evidence="1 3">Belongs to the short-chain dehydrogenases/reductases (SDR) family.</text>
</comment>